<protein>
    <submittedName>
        <fullName evidence="1">Uncharacterized protein</fullName>
    </submittedName>
</protein>
<accession>A0A1G6W7T8</accession>
<name>A0A1G6W7T8_9FLAO</name>
<dbReference type="EMBL" id="FNAO01000001">
    <property type="protein sequence ID" value="SDD61922.1"/>
    <property type="molecule type" value="Genomic_DNA"/>
</dbReference>
<reference evidence="1 2" key="1">
    <citation type="submission" date="2016-10" db="EMBL/GenBank/DDBJ databases">
        <authorList>
            <person name="de Groot N.N."/>
        </authorList>
    </citation>
    <scope>NUCLEOTIDE SEQUENCE [LARGE SCALE GENOMIC DNA]</scope>
    <source>
        <strain evidence="1 2">DSM 23421</strain>
    </source>
</reference>
<evidence type="ECO:0000313" key="2">
    <source>
        <dbReference type="Proteomes" id="UP000199109"/>
    </source>
</evidence>
<organism evidence="1 2">
    <name type="scientific">Pricia antarctica</name>
    <dbReference type="NCBI Taxonomy" id="641691"/>
    <lineage>
        <taxon>Bacteria</taxon>
        <taxon>Pseudomonadati</taxon>
        <taxon>Bacteroidota</taxon>
        <taxon>Flavobacteriia</taxon>
        <taxon>Flavobacteriales</taxon>
        <taxon>Flavobacteriaceae</taxon>
        <taxon>Pricia</taxon>
    </lineage>
</organism>
<dbReference type="Proteomes" id="UP000199109">
    <property type="component" value="Unassembled WGS sequence"/>
</dbReference>
<gene>
    <name evidence="1" type="ORF">SAMN05421636_101221</name>
</gene>
<keyword evidence="2" id="KW-1185">Reference proteome</keyword>
<dbReference type="AlphaFoldDB" id="A0A1G6W7T8"/>
<proteinExistence type="predicted"/>
<evidence type="ECO:0000313" key="1">
    <source>
        <dbReference type="EMBL" id="SDD61922.1"/>
    </source>
</evidence>
<sequence>MGQYKVCLDNSRIGTLFAKASDQTIGLAGQDIRDGFNKNFMQLFLNFD</sequence>
<dbReference type="STRING" id="641691.SAMN05421636_101221"/>